<accession>A0AAW0R6I8</accession>
<sequence length="159" mass="17715">MGPPPVSIDSLTKATSRTGAAVSKALFGLLATATYAPKEVYDVAKAVSDLSGILNGLTSLWGGPESGKRTRTKRKNKLQKRKLERQTTSVVERIDMLHREIQALIDPRNAAARLLWAVRRSRWRKLLRQVESYKIGTSMIDEIADLAFDLKIDLKQLAK</sequence>
<comment type="caution">
    <text evidence="1">The sequence shown here is derived from an EMBL/GenBank/DDBJ whole genome shotgun (WGS) entry which is preliminary data.</text>
</comment>
<reference evidence="1 2" key="1">
    <citation type="submission" date="2023-01" db="EMBL/GenBank/DDBJ databases">
        <title>Analysis of 21 Apiospora genomes using comparative genomics revels a genus with tremendous synthesis potential of carbohydrate active enzymes and secondary metabolites.</title>
        <authorList>
            <person name="Sorensen T."/>
        </authorList>
    </citation>
    <scope>NUCLEOTIDE SEQUENCE [LARGE SCALE GENOMIC DNA]</scope>
    <source>
        <strain evidence="1 2">CBS 117206</strain>
    </source>
</reference>
<keyword evidence="2" id="KW-1185">Reference proteome</keyword>
<dbReference type="Proteomes" id="UP001392437">
    <property type="component" value="Unassembled WGS sequence"/>
</dbReference>
<proteinExistence type="predicted"/>
<evidence type="ECO:0000313" key="2">
    <source>
        <dbReference type="Proteomes" id="UP001392437"/>
    </source>
</evidence>
<organism evidence="1 2">
    <name type="scientific">Apiospora kogelbergensis</name>
    <dbReference type="NCBI Taxonomy" id="1337665"/>
    <lineage>
        <taxon>Eukaryota</taxon>
        <taxon>Fungi</taxon>
        <taxon>Dikarya</taxon>
        <taxon>Ascomycota</taxon>
        <taxon>Pezizomycotina</taxon>
        <taxon>Sordariomycetes</taxon>
        <taxon>Xylariomycetidae</taxon>
        <taxon>Amphisphaeriales</taxon>
        <taxon>Apiosporaceae</taxon>
        <taxon>Apiospora</taxon>
    </lineage>
</organism>
<dbReference type="AlphaFoldDB" id="A0AAW0R6I8"/>
<evidence type="ECO:0000313" key="1">
    <source>
        <dbReference type="EMBL" id="KAK8129497.1"/>
    </source>
</evidence>
<dbReference type="EMBL" id="JAQQWP010000002">
    <property type="protein sequence ID" value="KAK8129497.1"/>
    <property type="molecule type" value="Genomic_DNA"/>
</dbReference>
<gene>
    <name evidence="1" type="ORF">PG999_001877</name>
</gene>
<name>A0AAW0R6I8_9PEZI</name>
<protein>
    <submittedName>
        <fullName evidence="1">Uncharacterized protein</fullName>
    </submittedName>
</protein>